<comment type="caution">
    <text evidence="1">The sequence shown here is derived from an EMBL/GenBank/DDBJ whole genome shotgun (WGS) entry which is preliminary data.</text>
</comment>
<dbReference type="EMBL" id="JAGKQQ010000001">
    <property type="protein sequence ID" value="MBP3954843.1"/>
    <property type="molecule type" value="Genomic_DNA"/>
</dbReference>
<evidence type="ECO:0000313" key="2">
    <source>
        <dbReference type="Proteomes" id="UP000676565"/>
    </source>
</evidence>
<proteinExistence type="predicted"/>
<reference evidence="1 2" key="1">
    <citation type="submission" date="2021-04" db="EMBL/GenBank/DDBJ databases">
        <authorList>
            <person name="Ivanova A."/>
        </authorList>
    </citation>
    <scope>NUCLEOTIDE SEQUENCE [LARGE SCALE GENOMIC DNA]</scope>
    <source>
        <strain evidence="1 2">G18</strain>
    </source>
</reference>
<gene>
    <name evidence="1" type="ORF">J8F10_06045</name>
</gene>
<sequence length="105" mass="11506">MSSDAYRYHFQSEIPAAEVEATLILSILGAEALHGEAQTRLDAGHAFDPKKRVVVIDAGTAVGRDLNRLFLGFMTREFGPGSFRVERVTHEPEPGSHPRTETVTA</sequence>
<evidence type="ECO:0000313" key="1">
    <source>
        <dbReference type="EMBL" id="MBP3954843.1"/>
    </source>
</evidence>
<protein>
    <submittedName>
        <fullName evidence="1">Uncharacterized protein</fullName>
    </submittedName>
</protein>
<keyword evidence="2" id="KW-1185">Reference proteome</keyword>
<dbReference type="Proteomes" id="UP000676565">
    <property type="component" value="Unassembled WGS sequence"/>
</dbReference>
<dbReference type="RefSeq" id="WP_210652954.1">
    <property type="nucleotide sequence ID" value="NZ_JAGKQQ010000001.1"/>
</dbReference>
<organism evidence="1 2">
    <name type="scientific">Gemmata palustris</name>
    <dbReference type="NCBI Taxonomy" id="2822762"/>
    <lineage>
        <taxon>Bacteria</taxon>
        <taxon>Pseudomonadati</taxon>
        <taxon>Planctomycetota</taxon>
        <taxon>Planctomycetia</taxon>
        <taxon>Gemmatales</taxon>
        <taxon>Gemmataceae</taxon>
        <taxon>Gemmata</taxon>
    </lineage>
</organism>
<accession>A0ABS5BMA0</accession>
<name>A0ABS5BMA0_9BACT</name>